<dbReference type="InterPro" id="IPR032466">
    <property type="entry name" value="Metal_Hydrolase"/>
</dbReference>
<accession>A0ABS8EXG3</accession>
<sequence length="307" mass="34185">MFGECHAHIFLNGRNYKEAVALHKNHVSEEAIRQAFAEYRKRGITFVRDGGDALHVSEYASKIAPQYGIDYRSPMFAIHRKGHYGRIVGCAWEDLEEYRDLVKKVKGLGGDFIKIMISGIMVYEQFGQMSEEPLAPEEIRELIHIAHEEGMAVMAHVNGADAVRAAALAGADSIEHGNYIDRDCIDAMKEKGTVWVPTLVTTGNLLGCGRYPQEELEKIFDSARANVSCAWEKGVLLAAGSDAGAYRVLHGQGLLDEYQIFCDLFGETEELKNRLKEGESVIRRKFQAEKVWKLTSKSTIIDAASAS</sequence>
<evidence type="ECO:0000313" key="3">
    <source>
        <dbReference type="Proteomes" id="UP001299235"/>
    </source>
</evidence>
<dbReference type="PANTHER" id="PTHR43135:SF3">
    <property type="entry name" value="ALPHA-D-RIBOSE 1-METHYLPHOSPHONATE 5-TRIPHOSPHATE DIPHOSPHATASE"/>
    <property type="match status" value="1"/>
</dbReference>
<proteinExistence type="predicted"/>
<comment type="caution">
    <text evidence="2">The sequence shown here is derived from an EMBL/GenBank/DDBJ whole genome shotgun (WGS) entry which is preliminary data.</text>
</comment>
<evidence type="ECO:0000259" key="1">
    <source>
        <dbReference type="Pfam" id="PF01979"/>
    </source>
</evidence>
<keyword evidence="3" id="KW-1185">Reference proteome</keyword>
<dbReference type="PANTHER" id="PTHR43135">
    <property type="entry name" value="ALPHA-D-RIBOSE 1-METHYLPHOSPHONATE 5-TRIPHOSPHATE DIPHOSPHATASE"/>
    <property type="match status" value="1"/>
</dbReference>
<dbReference type="SUPFAM" id="SSF51556">
    <property type="entry name" value="Metallo-dependent hydrolases"/>
    <property type="match status" value="1"/>
</dbReference>
<dbReference type="Gene3D" id="3.20.20.140">
    <property type="entry name" value="Metal-dependent hydrolases"/>
    <property type="match status" value="1"/>
</dbReference>
<dbReference type="InterPro" id="IPR006680">
    <property type="entry name" value="Amidohydro-rel"/>
</dbReference>
<evidence type="ECO:0000313" key="2">
    <source>
        <dbReference type="EMBL" id="MCC2149895.1"/>
    </source>
</evidence>
<dbReference type="Pfam" id="PF01979">
    <property type="entry name" value="Amidohydro_1"/>
    <property type="match status" value="1"/>
</dbReference>
<dbReference type="InterPro" id="IPR051781">
    <property type="entry name" value="Metallo-dep_Hydrolase"/>
</dbReference>
<name>A0ABS8EXG3_9FIRM</name>
<organism evidence="2 3">
    <name type="scientific">Hominisplanchenecus faecis</name>
    <dbReference type="NCBI Taxonomy" id="2885351"/>
    <lineage>
        <taxon>Bacteria</taxon>
        <taxon>Bacillati</taxon>
        <taxon>Bacillota</taxon>
        <taxon>Clostridia</taxon>
        <taxon>Lachnospirales</taxon>
        <taxon>Lachnospiraceae</taxon>
        <taxon>Hominisplanchenecus</taxon>
    </lineage>
</organism>
<gene>
    <name evidence="2" type="ORF">LKD42_11635</name>
</gene>
<protein>
    <submittedName>
        <fullName evidence="2">Amidohydrolase family protein</fullName>
    </submittedName>
</protein>
<dbReference type="RefSeq" id="WP_248835796.1">
    <property type="nucleotide sequence ID" value="NZ_JAJEQE010000046.1"/>
</dbReference>
<dbReference type="Proteomes" id="UP001299235">
    <property type="component" value="Unassembled WGS sequence"/>
</dbReference>
<reference evidence="2 3" key="1">
    <citation type="submission" date="2021-10" db="EMBL/GenBank/DDBJ databases">
        <title>Anaerobic single-cell dispensing facilitates the cultivation of human gut bacteria.</title>
        <authorList>
            <person name="Afrizal A."/>
        </authorList>
    </citation>
    <scope>NUCLEOTIDE SEQUENCE [LARGE SCALE GENOMIC DNA]</scope>
    <source>
        <strain evidence="2 3">CLA-AA-H246</strain>
    </source>
</reference>
<feature type="domain" description="Amidohydrolase-related" evidence="1">
    <location>
        <begin position="5"/>
        <end position="248"/>
    </location>
</feature>
<dbReference type="EMBL" id="JAJEQE010000046">
    <property type="protein sequence ID" value="MCC2149895.1"/>
    <property type="molecule type" value="Genomic_DNA"/>
</dbReference>